<reference evidence="2 3" key="1">
    <citation type="submission" date="2019-08" db="EMBL/GenBank/DDBJ databases">
        <title>Amphibian skin-associated Pigmentiphaga: genome sequence and occurrence across geography and hosts.</title>
        <authorList>
            <person name="Bletz M.C."/>
            <person name="Bunk B."/>
            <person name="Sproeer C."/>
            <person name="Biwer P."/>
            <person name="Reiter S."/>
            <person name="Rabemananjara F.C.E."/>
            <person name="Schulz S."/>
            <person name="Overmann J."/>
            <person name="Vences M."/>
        </authorList>
    </citation>
    <scope>NUCLEOTIDE SEQUENCE [LARGE SCALE GENOMIC DNA]</scope>
    <source>
        <strain evidence="2 3">Mada1488</strain>
    </source>
</reference>
<proteinExistence type="predicted"/>
<organism evidence="2 3">
    <name type="scientific">Pigmentiphaga aceris</name>
    <dbReference type="NCBI Taxonomy" id="1940612"/>
    <lineage>
        <taxon>Bacteria</taxon>
        <taxon>Pseudomonadati</taxon>
        <taxon>Pseudomonadota</taxon>
        <taxon>Betaproteobacteria</taxon>
        <taxon>Burkholderiales</taxon>
        <taxon>Alcaligenaceae</taxon>
        <taxon>Pigmentiphaga</taxon>
    </lineage>
</organism>
<dbReference type="AlphaFoldDB" id="A0A5C0B1K8"/>
<dbReference type="RefSeq" id="WP_148817933.1">
    <property type="nucleotide sequence ID" value="NZ_CP043046.1"/>
</dbReference>
<keyword evidence="3" id="KW-1185">Reference proteome</keyword>
<feature type="compositionally biased region" description="Low complexity" evidence="1">
    <location>
        <begin position="8"/>
        <end position="20"/>
    </location>
</feature>
<dbReference type="Proteomes" id="UP000325161">
    <property type="component" value="Chromosome"/>
</dbReference>
<evidence type="ECO:0000313" key="2">
    <source>
        <dbReference type="EMBL" id="QEI08462.1"/>
    </source>
</evidence>
<sequence length="126" mass="13308">MASISNIGTTASPGATGTSSIDNQIAVMNRRLERVREMMASLESSDMAAEVKAERMASYQTQVVTLTDQAQALEQKRIRDQQASSSEAAEKTASQKEALSTQTEAFKAAGGTASTSSPGEIIDVYA</sequence>
<evidence type="ECO:0000313" key="3">
    <source>
        <dbReference type="Proteomes" id="UP000325161"/>
    </source>
</evidence>
<name>A0A5C0B1K8_9BURK</name>
<gene>
    <name evidence="2" type="ORF">FXN63_23455</name>
</gene>
<dbReference type="EMBL" id="CP043046">
    <property type="protein sequence ID" value="QEI08462.1"/>
    <property type="molecule type" value="Genomic_DNA"/>
</dbReference>
<feature type="region of interest" description="Disordered" evidence="1">
    <location>
        <begin position="1"/>
        <end position="24"/>
    </location>
</feature>
<accession>A0A5C0B1K8</accession>
<protein>
    <submittedName>
        <fullName evidence="2">Uncharacterized protein</fullName>
    </submittedName>
</protein>
<dbReference type="KEGG" id="pacr:FXN63_23455"/>
<feature type="region of interest" description="Disordered" evidence="1">
    <location>
        <begin position="75"/>
        <end position="126"/>
    </location>
</feature>
<evidence type="ECO:0000256" key="1">
    <source>
        <dbReference type="SAM" id="MobiDB-lite"/>
    </source>
</evidence>